<dbReference type="Pfam" id="PF05336">
    <property type="entry name" value="rhaM"/>
    <property type="match status" value="1"/>
</dbReference>
<gene>
    <name evidence="1" type="ORF">RM519_07345</name>
</gene>
<evidence type="ECO:0000313" key="2">
    <source>
        <dbReference type="Proteomes" id="UP001252186"/>
    </source>
</evidence>
<name>A0ABU2Y4D3_9FLAO</name>
<accession>A0ABU2Y4D3</accession>
<keyword evidence="2" id="KW-1185">Reference proteome</keyword>
<protein>
    <submittedName>
        <fullName evidence="1">L-rhamnose mutarotase</fullName>
    </submittedName>
</protein>
<dbReference type="Gene3D" id="3.30.70.100">
    <property type="match status" value="1"/>
</dbReference>
<sequence>MERHCLALDLLNDKELINSYKKYHQNVWPEIELSIIDAGIKRLEIYLIENRLFMILEAGEDFSFEEKDEMDASNSKVQEWEKLMWKYQKALPTANPGEKWLLMEKIYELNVNSKN</sequence>
<dbReference type="SUPFAM" id="SSF54909">
    <property type="entry name" value="Dimeric alpha+beta barrel"/>
    <property type="match status" value="1"/>
</dbReference>
<dbReference type="InterPro" id="IPR011008">
    <property type="entry name" value="Dimeric_a/b-barrel"/>
</dbReference>
<dbReference type="Proteomes" id="UP001252186">
    <property type="component" value="Unassembled WGS sequence"/>
</dbReference>
<dbReference type="RefSeq" id="WP_311593035.1">
    <property type="nucleotide sequence ID" value="NZ_JAVRHV010000003.1"/>
</dbReference>
<dbReference type="EMBL" id="JAVRHV010000003">
    <property type="protein sequence ID" value="MDT0553054.1"/>
    <property type="molecule type" value="Genomic_DNA"/>
</dbReference>
<dbReference type="PANTHER" id="PTHR43239:SF1">
    <property type="entry name" value="UPF0734 PROTEIN DDB_G0273871_DDB_G0273177"/>
    <property type="match status" value="1"/>
</dbReference>
<dbReference type="PANTHER" id="PTHR43239">
    <property type="entry name" value="UPF0734 PROTEIN DDB_G0273871/DDB_G0273177"/>
    <property type="match status" value="1"/>
</dbReference>
<evidence type="ECO:0000313" key="1">
    <source>
        <dbReference type="EMBL" id="MDT0553054.1"/>
    </source>
</evidence>
<reference evidence="1 2" key="1">
    <citation type="submission" date="2023-09" db="EMBL/GenBank/DDBJ databases">
        <authorList>
            <person name="Rey-Velasco X."/>
        </authorList>
    </citation>
    <scope>NUCLEOTIDE SEQUENCE [LARGE SCALE GENOMIC DNA]</scope>
    <source>
        <strain evidence="1 2">P050</strain>
    </source>
</reference>
<proteinExistence type="predicted"/>
<organism evidence="1 2">
    <name type="scientific">Urechidicola vernalis</name>
    <dbReference type="NCBI Taxonomy" id="3075600"/>
    <lineage>
        <taxon>Bacteria</taxon>
        <taxon>Pseudomonadati</taxon>
        <taxon>Bacteroidota</taxon>
        <taxon>Flavobacteriia</taxon>
        <taxon>Flavobacteriales</taxon>
        <taxon>Flavobacteriaceae</taxon>
        <taxon>Urechidicola</taxon>
    </lineage>
</organism>
<dbReference type="InterPro" id="IPR052996">
    <property type="entry name" value="Carb_Metab_Mutarotase"/>
</dbReference>
<comment type="caution">
    <text evidence="1">The sequence shown here is derived from an EMBL/GenBank/DDBJ whole genome shotgun (WGS) entry which is preliminary data.</text>
</comment>
<dbReference type="InterPro" id="IPR008000">
    <property type="entry name" value="Rham/fucose_mutarotase"/>
</dbReference>